<dbReference type="PRINTS" id="PR00469">
    <property type="entry name" value="PNDRDTASEII"/>
</dbReference>
<dbReference type="OrthoDB" id="9808049at2"/>
<keyword evidence="3" id="KW-1185">Reference proteome</keyword>
<accession>A0A4R4MTW4</accession>
<sequence>MVCAVARRRRAHLLAWRPPHLRGRPAFAVRPGPRSDRRLPVRGRLRSARPYQAHRTRLGASVVTHPVIIIGAGPAGLAAAAALRRRRINPVILEQGDAVGTSWRHRHQDLRLNTIRWLSDLPGLPIPRRAGRWVARDDYIDYLERFTRHAQLHVRCGVQARRIDPVAGGWQITTSDGHYRSRHVVVATGHDRVPKVPDWPGRAGFQRPIQHVATLRRAADLAGARVLLVGAGNSSVEIAGHLINAGVQHLWMSVRTSPTILPRQLYGVPLHPLTLALRLLPEPIRDRLARAVAHHTFGDLRAHGLPAPRQGPFERMRTTGVTIAIDQGFVGHLTAGRLDIVTVVDHLDGPDVVLRDGTRLQPDMVLAATGYDPGLAELVGHLDVLDHDGRPRRDAGECRSATGLWFIGYRPAIEGSLRRIPIEARRIARAIGNGP</sequence>
<comment type="caution">
    <text evidence="2">The sequence shown here is derived from an EMBL/GenBank/DDBJ whole genome shotgun (WGS) entry which is preliminary data.</text>
</comment>
<reference evidence="2 3" key="1">
    <citation type="submission" date="2019-02" db="EMBL/GenBank/DDBJ databases">
        <title>Draft genome sequences of novel Actinobacteria.</title>
        <authorList>
            <person name="Sahin N."/>
            <person name="Ay H."/>
            <person name="Saygin H."/>
        </authorList>
    </citation>
    <scope>NUCLEOTIDE SEQUENCE [LARGE SCALE GENOMIC DNA]</scope>
    <source>
        <strain evidence="2 3">KC201</strain>
    </source>
</reference>
<proteinExistence type="predicted"/>
<dbReference type="SUPFAM" id="SSF51905">
    <property type="entry name" value="FAD/NAD(P)-binding domain"/>
    <property type="match status" value="2"/>
</dbReference>
<evidence type="ECO:0000313" key="3">
    <source>
        <dbReference type="Proteomes" id="UP000295157"/>
    </source>
</evidence>
<dbReference type="Gene3D" id="3.50.50.60">
    <property type="entry name" value="FAD/NAD(P)-binding domain"/>
    <property type="match status" value="1"/>
</dbReference>
<keyword evidence="1" id="KW-0560">Oxidoreductase</keyword>
<evidence type="ECO:0000256" key="1">
    <source>
        <dbReference type="ARBA" id="ARBA00023002"/>
    </source>
</evidence>
<organism evidence="2 3">
    <name type="scientific">Nonomuraea longispora</name>
    <dbReference type="NCBI Taxonomy" id="1848320"/>
    <lineage>
        <taxon>Bacteria</taxon>
        <taxon>Bacillati</taxon>
        <taxon>Actinomycetota</taxon>
        <taxon>Actinomycetes</taxon>
        <taxon>Streptosporangiales</taxon>
        <taxon>Streptosporangiaceae</taxon>
        <taxon>Nonomuraea</taxon>
    </lineage>
</organism>
<dbReference type="PANTHER" id="PTHR43539:SF78">
    <property type="entry name" value="FLAVIN-CONTAINING MONOOXYGENASE"/>
    <property type="match status" value="1"/>
</dbReference>
<dbReference type="Proteomes" id="UP000295157">
    <property type="component" value="Unassembled WGS sequence"/>
</dbReference>
<dbReference type="AlphaFoldDB" id="A0A4R4MTW4"/>
<evidence type="ECO:0000313" key="2">
    <source>
        <dbReference type="EMBL" id="TDB97646.1"/>
    </source>
</evidence>
<name>A0A4R4MTW4_9ACTN</name>
<dbReference type="GO" id="GO:0005829">
    <property type="term" value="C:cytosol"/>
    <property type="evidence" value="ECO:0007669"/>
    <property type="project" value="TreeGrafter"/>
</dbReference>
<dbReference type="InterPro" id="IPR036188">
    <property type="entry name" value="FAD/NAD-bd_sf"/>
</dbReference>
<dbReference type="GO" id="GO:0050660">
    <property type="term" value="F:flavin adenine dinucleotide binding"/>
    <property type="evidence" value="ECO:0007669"/>
    <property type="project" value="TreeGrafter"/>
</dbReference>
<dbReference type="EMBL" id="SMJZ01000260">
    <property type="protein sequence ID" value="TDB97646.1"/>
    <property type="molecule type" value="Genomic_DNA"/>
</dbReference>
<gene>
    <name evidence="2" type="ORF">E1267_39615</name>
</gene>
<protein>
    <submittedName>
        <fullName evidence="2">NAD(P)/FAD-dependent oxidoreductase</fullName>
    </submittedName>
</protein>
<dbReference type="GO" id="GO:0004497">
    <property type="term" value="F:monooxygenase activity"/>
    <property type="evidence" value="ECO:0007669"/>
    <property type="project" value="TreeGrafter"/>
</dbReference>
<dbReference type="PRINTS" id="PR00368">
    <property type="entry name" value="FADPNR"/>
</dbReference>
<dbReference type="InterPro" id="IPR050982">
    <property type="entry name" value="Auxin_biosynth/cation_transpt"/>
</dbReference>
<dbReference type="PANTHER" id="PTHR43539">
    <property type="entry name" value="FLAVIN-BINDING MONOOXYGENASE-LIKE PROTEIN (AFU_ORTHOLOGUE AFUA_4G09220)"/>
    <property type="match status" value="1"/>
</dbReference>
<dbReference type="Pfam" id="PF13738">
    <property type="entry name" value="Pyr_redox_3"/>
    <property type="match status" value="1"/>
</dbReference>